<feature type="region of interest" description="Disordered" evidence="2">
    <location>
        <begin position="413"/>
        <end position="438"/>
    </location>
</feature>
<dbReference type="CDD" id="cd05382">
    <property type="entry name" value="CAP_GAPR1-like"/>
    <property type="match status" value="3"/>
</dbReference>
<feature type="domain" description="SCP" evidence="3">
    <location>
        <begin position="244"/>
        <end position="376"/>
    </location>
</feature>
<dbReference type="InterPro" id="IPR001283">
    <property type="entry name" value="CRISP-related"/>
</dbReference>
<reference evidence="4 5" key="1">
    <citation type="submission" date="2024-02" db="EMBL/GenBank/DDBJ databases">
        <title>Chromosome-level genome assembly of the Eurasian Minnow (Phoxinus phoxinus).</title>
        <authorList>
            <person name="Oriowo T.O."/>
            <person name="Martin S."/>
            <person name="Stange M."/>
            <person name="Chrysostomakis Y."/>
            <person name="Brown T."/>
            <person name="Winkler S."/>
            <person name="Kukowka S."/>
            <person name="Myers E.W."/>
            <person name="Bohne A."/>
        </authorList>
    </citation>
    <scope>NUCLEOTIDE SEQUENCE [LARGE SCALE GENOMIC DNA]</scope>
    <source>
        <strain evidence="4">ZFMK-TIS-60720</strain>
        <tissue evidence="4">Whole Organism</tissue>
    </source>
</reference>
<proteinExistence type="inferred from homology"/>
<dbReference type="EMBL" id="JAYKXH010000003">
    <property type="protein sequence ID" value="KAK7173225.1"/>
    <property type="molecule type" value="Genomic_DNA"/>
</dbReference>
<feature type="region of interest" description="Disordered" evidence="2">
    <location>
        <begin position="188"/>
        <end position="238"/>
    </location>
</feature>
<evidence type="ECO:0000259" key="3">
    <source>
        <dbReference type="SMART" id="SM00198"/>
    </source>
</evidence>
<protein>
    <recommendedName>
        <fullName evidence="3">SCP domain-containing protein</fullName>
    </recommendedName>
</protein>
<accession>A0AAN9HCJ7</accession>
<dbReference type="Gene3D" id="3.40.33.10">
    <property type="entry name" value="CAP"/>
    <property type="match status" value="3"/>
</dbReference>
<feature type="compositionally biased region" description="Low complexity" evidence="2">
    <location>
        <begin position="417"/>
        <end position="438"/>
    </location>
</feature>
<dbReference type="FunFam" id="3.40.33.10:FF:000002">
    <property type="entry name" value="Golgi-associated plant pathogenesis-related protein 1"/>
    <property type="match status" value="2"/>
</dbReference>
<dbReference type="Pfam" id="PF00188">
    <property type="entry name" value="CAP"/>
    <property type="match status" value="3"/>
</dbReference>
<dbReference type="GO" id="GO:0005576">
    <property type="term" value="C:extracellular region"/>
    <property type="evidence" value="ECO:0007669"/>
    <property type="project" value="InterPro"/>
</dbReference>
<dbReference type="InterPro" id="IPR034113">
    <property type="entry name" value="SCP_GAPR1-like"/>
</dbReference>
<evidence type="ECO:0000256" key="2">
    <source>
        <dbReference type="SAM" id="MobiDB-lite"/>
    </source>
</evidence>
<dbReference type="PANTHER" id="PTHR10334">
    <property type="entry name" value="CYSTEINE-RICH SECRETORY PROTEIN-RELATED"/>
    <property type="match status" value="1"/>
</dbReference>
<name>A0AAN9HCJ7_9TELE</name>
<dbReference type="InterPro" id="IPR014044">
    <property type="entry name" value="CAP_dom"/>
</dbReference>
<dbReference type="SUPFAM" id="SSF55797">
    <property type="entry name" value="PR-1-like"/>
    <property type="match status" value="3"/>
</dbReference>
<dbReference type="InterPro" id="IPR002413">
    <property type="entry name" value="V5_allergen-like"/>
</dbReference>
<dbReference type="InterPro" id="IPR035940">
    <property type="entry name" value="CAP_sf"/>
</dbReference>
<dbReference type="SMART" id="SM00198">
    <property type="entry name" value="SCP"/>
    <property type="match status" value="3"/>
</dbReference>
<organism evidence="4 5">
    <name type="scientific">Phoxinus phoxinus</name>
    <name type="common">Eurasian minnow</name>
    <dbReference type="NCBI Taxonomy" id="58324"/>
    <lineage>
        <taxon>Eukaryota</taxon>
        <taxon>Metazoa</taxon>
        <taxon>Chordata</taxon>
        <taxon>Craniata</taxon>
        <taxon>Vertebrata</taxon>
        <taxon>Euteleostomi</taxon>
        <taxon>Actinopterygii</taxon>
        <taxon>Neopterygii</taxon>
        <taxon>Teleostei</taxon>
        <taxon>Ostariophysi</taxon>
        <taxon>Cypriniformes</taxon>
        <taxon>Leuciscidae</taxon>
        <taxon>Phoxininae</taxon>
        <taxon>Phoxinus</taxon>
    </lineage>
</organism>
<evidence type="ECO:0000256" key="1">
    <source>
        <dbReference type="ARBA" id="ARBA00009923"/>
    </source>
</evidence>
<sequence length="590" mass="64328">MLSSRSHLSLTVDIRSSVDGAWTAVPLQHSVSHIALSMAAGSSFEAEFLQAHNAYRRQHGAPPLTVNKNLSRSAQAWAEHLLSIKTLKHSNKDYGENLYYAWSSATKKLTGREAVESWYSEIKDYNFSRPGFCSKTGHFTQVVWKDTEEMGVGLATDGNTTFVVGQYLPAGNITNVGYFEKNVLPTGSKVDSKPSGITDKVGPTHGVSGIPSNRAPSVPRSSEISPSGGRGDLRVPTSSKADSSFEAEFLQAHNAYRKHHGAPPLTVNKNLSRSSQEWAKHLLSIRTLKHSNGDHGENVYYAWSSADKKLTGREAVEGWYSEIKDYNFSRPGFTSKTGHFTQVVWKDTKELGVGLATDGNTTFVVGQYLPAGNISNAGYFERNVLPAGSKVDFKSTPSADRVGQALAALSIKSNQMPSSHSSGPAPSKSQSPLSSSSEGEILSQFRQSLLEAQNDYRRQHGSRPLSLCPILSKEAQDWAAHLISINALKNSGKGHGETMSYKWTSNMVHPTGKEVAESWYKEKEKYNFATPGFQSGTGNFTQMIWRSTDQVGVGLASDGKGKFITVSFYKPAGNITNPGYFQDNVKPVGK</sequence>
<gene>
    <name evidence="4" type="ORF">R3I93_003135</name>
</gene>
<evidence type="ECO:0000313" key="4">
    <source>
        <dbReference type="EMBL" id="KAK7173225.1"/>
    </source>
</evidence>
<dbReference type="InterPro" id="IPR018244">
    <property type="entry name" value="Allrgn_V5/Tpx1_CS"/>
</dbReference>
<dbReference type="Proteomes" id="UP001364617">
    <property type="component" value="Unassembled WGS sequence"/>
</dbReference>
<comment type="similarity">
    <text evidence="1">Belongs to the CRISP family.</text>
</comment>
<dbReference type="AlphaFoldDB" id="A0AAN9HCJ7"/>
<comment type="caution">
    <text evidence="4">The sequence shown here is derived from an EMBL/GenBank/DDBJ whole genome shotgun (WGS) entry which is preliminary data.</text>
</comment>
<dbReference type="PRINTS" id="PR00838">
    <property type="entry name" value="V5ALLERGEN"/>
</dbReference>
<evidence type="ECO:0000313" key="5">
    <source>
        <dbReference type="Proteomes" id="UP001364617"/>
    </source>
</evidence>
<feature type="compositionally biased region" description="Polar residues" evidence="2">
    <location>
        <begin position="210"/>
        <end position="225"/>
    </location>
</feature>
<feature type="domain" description="SCP" evidence="3">
    <location>
        <begin position="43"/>
        <end position="175"/>
    </location>
</feature>
<dbReference type="PROSITE" id="PS01009">
    <property type="entry name" value="CRISP_1"/>
    <property type="match status" value="2"/>
</dbReference>
<dbReference type="FunFam" id="3.40.33.10:FF:000074">
    <property type="entry name" value="Si:dkey-2n12.1 protein"/>
    <property type="match status" value="1"/>
</dbReference>
<keyword evidence="5" id="KW-1185">Reference proteome</keyword>
<dbReference type="PRINTS" id="PR00837">
    <property type="entry name" value="V5TPXLIKE"/>
</dbReference>
<feature type="domain" description="SCP" evidence="3">
    <location>
        <begin position="444"/>
        <end position="577"/>
    </location>
</feature>